<dbReference type="EMBL" id="JBBPBN010002748">
    <property type="protein sequence ID" value="KAK8473965.1"/>
    <property type="molecule type" value="Genomic_DNA"/>
</dbReference>
<dbReference type="InterPro" id="IPR036962">
    <property type="entry name" value="Glyco_hydro_3_N_sf"/>
</dbReference>
<keyword evidence="2" id="KW-1133">Transmembrane helix</keyword>
<accession>A0ABR1Z6J9</accession>
<dbReference type="Proteomes" id="UP001396334">
    <property type="component" value="Unassembled WGS sequence"/>
</dbReference>
<feature type="transmembrane region" description="Helical" evidence="2">
    <location>
        <begin position="20"/>
        <end position="38"/>
    </location>
</feature>
<reference evidence="3 4" key="1">
    <citation type="journal article" date="2024" name="G3 (Bethesda)">
        <title>Genome assembly of Hibiscus sabdariffa L. provides insights into metabolisms of medicinal natural products.</title>
        <authorList>
            <person name="Kim T."/>
        </authorList>
    </citation>
    <scope>NUCLEOTIDE SEQUENCE [LARGE SCALE GENOMIC DNA]</scope>
    <source>
        <strain evidence="3">TK-2024</strain>
        <tissue evidence="3">Old leaves</tissue>
    </source>
</reference>
<name>A0ABR1Z6J9_9ROSI</name>
<dbReference type="InterPro" id="IPR017853">
    <property type="entry name" value="GH"/>
</dbReference>
<comment type="caution">
    <text evidence="3">The sequence shown here is derived from an EMBL/GenBank/DDBJ whole genome shotgun (WGS) entry which is preliminary data.</text>
</comment>
<keyword evidence="2" id="KW-0812">Transmembrane</keyword>
<dbReference type="InterPro" id="IPR051915">
    <property type="entry name" value="Cellulose_Degrad_GH3"/>
</dbReference>
<dbReference type="Gene3D" id="3.20.20.300">
    <property type="entry name" value="Glycoside hydrolase, family 3, N-terminal domain"/>
    <property type="match status" value="1"/>
</dbReference>
<dbReference type="PANTHER" id="PTHR30620">
    <property type="entry name" value="PERIPLASMIC BETA-GLUCOSIDASE-RELATED"/>
    <property type="match status" value="1"/>
</dbReference>
<evidence type="ECO:0000313" key="3">
    <source>
        <dbReference type="EMBL" id="KAK8473965.1"/>
    </source>
</evidence>
<evidence type="ECO:0000256" key="1">
    <source>
        <dbReference type="ARBA" id="ARBA00022801"/>
    </source>
</evidence>
<gene>
    <name evidence="3" type="ORF">V6N11_035676</name>
</gene>
<keyword evidence="4" id="KW-1185">Reference proteome</keyword>
<evidence type="ECO:0000313" key="4">
    <source>
        <dbReference type="Proteomes" id="UP001396334"/>
    </source>
</evidence>
<protein>
    <submittedName>
        <fullName evidence="3">Uncharacterized protein</fullName>
    </submittedName>
</protein>
<organism evidence="3 4">
    <name type="scientific">Hibiscus sabdariffa</name>
    <name type="common">roselle</name>
    <dbReference type="NCBI Taxonomy" id="183260"/>
    <lineage>
        <taxon>Eukaryota</taxon>
        <taxon>Viridiplantae</taxon>
        <taxon>Streptophyta</taxon>
        <taxon>Embryophyta</taxon>
        <taxon>Tracheophyta</taxon>
        <taxon>Spermatophyta</taxon>
        <taxon>Magnoliopsida</taxon>
        <taxon>eudicotyledons</taxon>
        <taxon>Gunneridae</taxon>
        <taxon>Pentapetalae</taxon>
        <taxon>rosids</taxon>
        <taxon>malvids</taxon>
        <taxon>Malvales</taxon>
        <taxon>Malvaceae</taxon>
        <taxon>Malvoideae</taxon>
        <taxon>Hibiscus</taxon>
    </lineage>
</organism>
<dbReference type="SUPFAM" id="SSF51445">
    <property type="entry name" value="(Trans)glycosidases"/>
    <property type="match status" value="1"/>
</dbReference>
<proteinExistence type="predicted"/>
<feature type="transmembrane region" description="Helical" evidence="2">
    <location>
        <begin position="58"/>
        <end position="76"/>
    </location>
</feature>
<sequence>MVGGAIATDSGSNQDFPAKLTGQVLICTAIAAFGGLMFGYDIGISGVLSIPLHAMQAYIYFFFAAMIVFVVANEMVERVWKKHCSRQSAAEMSCVYKNPNAPIEDRVKDLVSRMTLQEKIGQMTQIELGVATLDDVRNLSIGTVFAYFCFTSSVRFTNYV</sequence>
<dbReference type="PANTHER" id="PTHR30620:SF33">
    <property type="entry name" value="BETA-D-GLUCAN EXOHYDROLASE-LIKE PROTEIN-RELATED"/>
    <property type="match status" value="1"/>
</dbReference>
<keyword evidence="2" id="KW-0472">Membrane</keyword>
<keyword evidence="1" id="KW-0378">Hydrolase</keyword>
<evidence type="ECO:0000256" key="2">
    <source>
        <dbReference type="SAM" id="Phobius"/>
    </source>
</evidence>